<gene>
    <name evidence="2" type="ORF">EJ08DRAFT_654019</name>
</gene>
<sequence length="93" mass="10968">MENSNKGMTTEHIEFSPTPDAKNDNQLCTHERQARGDDHERSENEGEEIDTQARIKNLDWWGLGEEHHILLIWLSRKDRTSWSRRAFSCSNWS</sequence>
<reference evidence="2" key="1">
    <citation type="journal article" date="2020" name="Stud. Mycol.">
        <title>101 Dothideomycetes genomes: a test case for predicting lifestyles and emergence of pathogens.</title>
        <authorList>
            <person name="Haridas S."/>
            <person name="Albert R."/>
            <person name="Binder M."/>
            <person name="Bloem J."/>
            <person name="Labutti K."/>
            <person name="Salamov A."/>
            <person name="Andreopoulos B."/>
            <person name="Baker S."/>
            <person name="Barry K."/>
            <person name="Bills G."/>
            <person name="Bluhm B."/>
            <person name="Cannon C."/>
            <person name="Castanera R."/>
            <person name="Culley D."/>
            <person name="Daum C."/>
            <person name="Ezra D."/>
            <person name="Gonzalez J."/>
            <person name="Henrissat B."/>
            <person name="Kuo A."/>
            <person name="Liang C."/>
            <person name="Lipzen A."/>
            <person name="Lutzoni F."/>
            <person name="Magnuson J."/>
            <person name="Mondo S."/>
            <person name="Nolan M."/>
            <person name="Ohm R."/>
            <person name="Pangilinan J."/>
            <person name="Park H.-J."/>
            <person name="Ramirez L."/>
            <person name="Alfaro M."/>
            <person name="Sun H."/>
            <person name="Tritt A."/>
            <person name="Yoshinaga Y."/>
            <person name="Zwiers L.-H."/>
            <person name="Turgeon B."/>
            <person name="Goodwin S."/>
            <person name="Spatafora J."/>
            <person name="Crous P."/>
            <person name="Grigoriev I."/>
        </authorList>
    </citation>
    <scope>NUCLEOTIDE SEQUENCE</scope>
    <source>
        <strain evidence="2">CBS 130266</strain>
    </source>
</reference>
<comment type="caution">
    <text evidence="2">The sequence shown here is derived from an EMBL/GenBank/DDBJ whole genome shotgun (WGS) entry which is preliminary data.</text>
</comment>
<keyword evidence="3" id="KW-1185">Reference proteome</keyword>
<organism evidence="2 3">
    <name type="scientific">Tothia fuscella</name>
    <dbReference type="NCBI Taxonomy" id="1048955"/>
    <lineage>
        <taxon>Eukaryota</taxon>
        <taxon>Fungi</taxon>
        <taxon>Dikarya</taxon>
        <taxon>Ascomycota</taxon>
        <taxon>Pezizomycotina</taxon>
        <taxon>Dothideomycetes</taxon>
        <taxon>Pleosporomycetidae</taxon>
        <taxon>Venturiales</taxon>
        <taxon>Cylindrosympodiaceae</taxon>
        <taxon>Tothia</taxon>
    </lineage>
</organism>
<feature type="region of interest" description="Disordered" evidence="1">
    <location>
        <begin position="1"/>
        <end position="50"/>
    </location>
</feature>
<name>A0A9P4TSV9_9PEZI</name>
<evidence type="ECO:0000313" key="3">
    <source>
        <dbReference type="Proteomes" id="UP000800235"/>
    </source>
</evidence>
<protein>
    <submittedName>
        <fullName evidence="2">Uncharacterized protein</fullName>
    </submittedName>
</protein>
<feature type="compositionally biased region" description="Basic and acidic residues" evidence="1">
    <location>
        <begin position="29"/>
        <end position="44"/>
    </location>
</feature>
<dbReference type="EMBL" id="MU007117">
    <property type="protein sequence ID" value="KAF2419684.1"/>
    <property type="molecule type" value="Genomic_DNA"/>
</dbReference>
<dbReference type="AlphaFoldDB" id="A0A9P4TSV9"/>
<evidence type="ECO:0000313" key="2">
    <source>
        <dbReference type="EMBL" id="KAF2419684.1"/>
    </source>
</evidence>
<evidence type="ECO:0000256" key="1">
    <source>
        <dbReference type="SAM" id="MobiDB-lite"/>
    </source>
</evidence>
<dbReference type="Proteomes" id="UP000800235">
    <property type="component" value="Unassembled WGS sequence"/>
</dbReference>
<accession>A0A9P4TSV9</accession>
<proteinExistence type="predicted"/>